<keyword evidence="1" id="KW-0732">Signal</keyword>
<protein>
    <recommendedName>
        <fullName evidence="4">Late embryogenesis abundant protein LEA-2 subgroup domain-containing protein</fullName>
    </recommendedName>
</protein>
<dbReference type="Proteomes" id="UP000070444">
    <property type="component" value="Unassembled WGS sequence"/>
</dbReference>
<sequence length="206" mass="23017">MRKGNMTMIEQPNMIIISLFLLNTPTLTLASTSQLRDPNLTFDLSSLPSIKYHFIANIRISHSNIIPLPVHLSYDATFEDQSSNTRVGYGEVNNQVLLPRRTLSTQITANLDVDLFESKVSSLIRVLDGCGMFGGGRTPIFVSIYGKIGLGYSFVSIPVKEPIYHKLEFPCPMPDENLGQLVLGLINKMVPNEEQYNNTINNDILK</sequence>
<organism evidence="2 3">
    <name type="scientific">Conidiobolus coronatus (strain ATCC 28846 / CBS 209.66 / NRRL 28638)</name>
    <name type="common">Delacroixia coronata</name>
    <dbReference type="NCBI Taxonomy" id="796925"/>
    <lineage>
        <taxon>Eukaryota</taxon>
        <taxon>Fungi</taxon>
        <taxon>Fungi incertae sedis</taxon>
        <taxon>Zoopagomycota</taxon>
        <taxon>Entomophthoromycotina</taxon>
        <taxon>Entomophthoromycetes</taxon>
        <taxon>Entomophthorales</taxon>
        <taxon>Ancylistaceae</taxon>
        <taxon>Conidiobolus</taxon>
    </lineage>
</organism>
<feature type="chain" id="PRO_5007294011" description="Late embryogenesis abundant protein LEA-2 subgroup domain-containing protein" evidence="1">
    <location>
        <begin position="31"/>
        <end position="206"/>
    </location>
</feature>
<evidence type="ECO:0000313" key="3">
    <source>
        <dbReference type="Proteomes" id="UP000070444"/>
    </source>
</evidence>
<gene>
    <name evidence="2" type="ORF">CONCODRAFT_13013</name>
</gene>
<dbReference type="EMBL" id="KQ964889">
    <property type="protein sequence ID" value="KXN65396.1"/>
    <property type="molecule type" value="Genomic_DNA"/>
</dbReference>
<evidence type="ECO:0000256" key="1">
    <source>
        <dbReference type="SAM" id="SignalP"/>
    </source>
</evidence>
<dbReference type="AlphaFoldDB" id="A0A137NRJ5"/>
<name>A0A137NRJ5_CONC2</name>
<evidence type="ECO:0000313" key="2">
    <source>
        <dbReference type="EMBL" id="KXN65396.1"/>
    </source>
</evidence>
<feature type="non-terminal residue" evidence="2">
    <location>
        <position position="206"/>
    </location>
</feature>
<accession>A0A137NRJ5</accession>
<reference evidence="2 3" key="1">
    <citation type="journal article" date="2015" name="Genome Biol. Evol.">
        <title>Phylogenomic analyses indicate that early fungi evolved digesting cell walls of algal ancestors of land plants.</title>
        <authorList>
            <person name="Chang Y."/>
            <person name="Wang S."/>
            <person name="Sekimoto S."/>
            <person name="Aerts A.L."/>
            <person name="Choi C."/>
            <person name="Clum A."/>
            <person name="LaButti K.M."/>
            <person name="Lindquist E.A."/>
            <person name="Yee Ngan C."/>
            <person name="Ohm R.A."/>
            <person name="Salamov A.A."/>
            <person name="Grigoriev I.V."/>
            <person name="Spatafora J.W."/>
            <person name="Berbee M.L."/>
        </authorList>
    </citation>
    <scope>NUCLEOTIDE SEQUENCE [LARGE SCALE GENOMIC DNA]</scope>
    <source>
        <strain evidence="2 3">NRRL 28638</strain>
    </source>
</reference>
<feature type="signal peptide" evidence="1">
    <location>
        <begin position="1"/>
        <end position="30"/>
    </location>
</feature>
<keyword evidence="3" id="KW-1185">Reference proteome</keyword>
<proteinExistence type="predicted"/>
<evidence type="ECO:0008006" key="4">
    <source>
        <dbReference type="Google" id="ProtNLM"/>
    </source>
</evidence>